<evidence type="ECO:0000259" key="1">
    <source>
        <dbReference type="Pfam" id="PF08393"/>
    </source>
</evidence>
<organism evidence="2 3">
    <name type="scientific">Cichlidogyrus casuarinus</name>
    <dbReference type="NCBI Taxonomy" id="1844966"/>
    <lineage>
        <taxon>Eukaryota</taxon>
        <taxon>Metazoa</taxon>
        <taxon>Spiralia</taxon>
        <taxon>Lophotrochozoa</taxon>
        <taxon>Platyhelminthes</taxon>
        <taxon>Monogenea</taxon>
        <taxon>Monopisthocotylea</taxon>
        <taxon>Dactylogyridea</taxon>
        <taxon>Ancyrocephalidae</taxon>
        <taxon>Cichlidogyrus</taxon>
    </lineage>
</organism>
<accession>A0ABD2QQ22</accession>
<dbReference type="Gene3D" id="3.20.180.20">
    <property type="entry name" value="Dynein heavy chain, N-terminal domain 2"/>
    <property type="match status" value="1"/>
</dbReference>
<dbReference type="Gene3D" id="1.10.287.2620">
    <property type="match status" value="1"/>
</dbReference>
<dbReference type="AlphaFoldDB" id="A0ABD2QQ22"/>
<dbReference type="Pfam" id="PF08393">
    <property type="entry name" value="DHC_N2"/>
    <property type="match status" value="1"/>
</dbReference>
<feature type="non-terminal residue" evidence="2">
    <location>
        <position position="437"/>
    </location>
</feature>
<dbReference type="InterPro" id="IPR042222">
    <property type="entry name" value="Dynein_2_N"/>
</dbReference>
<sequence length="437" mass="50053">MLNRYLDIIPSLENLADKDFKVRHWMRLMQVCQKRFPLEASVFKTVYVLDLDLQKYKSELADIYLSARKEAQLELNLKTIEEEFTEATLSFTEHQSRGPMLLDEQMTTQIIVAMTTAQSALADMLTLKHHTPYRDRITLWAERLRTVVQVLHVWLSAQEFWSQLEALFNATCSDSVPKKLREIYYIFESVDRAYMKIMKKNYNTKNVLQCCFTADSNNMSLYQGFVQQFESCLADCHNLLDSLFDQWPRAGLLNREQLLSLLAAPRNLATGCSAKNVEPLLPLLFPSIASIIVKKNDLKSLLLVDGLRKNHLDTKHSTRIISVISEDGEECSLIEPIEIESTCIDWLQALDESLQDTMEKKTAAMINSLGNGMQLEELALADLPAQVLQLGLHLLWTMDAENGIRSLRTGERRGLENAQRTFYGRIQRLPAILSRAC</sequence>
<protein>
    <recommendedName>
        <fullName evidence="1">Dynein heavy chain linker domain-containing protein</fullName>
    </recommendedName>
</protein>
<name>A0ABD2QQ22_9PLAT</name>
<keyword evidence="3" id="KW-1185">Reference proteome</keyword>
<evidence type="ECO:0000313" key="3">
    <source>
        <dbReference type="Proteomes" id="UP001626550"/>
    </source>
</evidence>
<dbReference type="InterPro" id="IPR042228">
    <property type="entry name" value="Dynein_linker_3"/>
</dbReference>
<dbReference type="InterPro" id="IPR026983">
    <property type="entry name" value="DHC"/>
</dbReference>
<comment type="caution">
    <text evidence="2">The sequence shown here is derived from an EMBL/GenBank/DDBJ whole genome shotgun (WGS) entry which is preliminary data.</text>
</comment>
<dbReference type="Gene3D" id="1.20.140.100">
    <property type="entry name" value="Dynein heavy chain, N-terminal domain 2"/>
    <property type="match status" value="1"/>
</dbReference>
<dbReference type="PANTHER" id="PTHR46961:SF15">
    <property type="entry name" value="AAA+ ATPASE DOMAIN-CONTAINING PROTEIN"/>
    <property type="match status" value="1"/>
</dbReference>
<dbReference type="PANTHER" id="PTHR46961">
    <property type="entry name" value="DYNEIN HEAVY CHAIN 1, AXONEMAL-LIKE PROTEIN"/>
    <property type="match status" value="1"/>
</dbReference>
<dbReference type="Proteomes" id="UP001626550">
    <property type="component" value="Unassembled WGS sequence"/>
</dbReference>
<proteinExistence type="predicted"/>
<gene>
    <name evidence="2" type="ORF">Ciccas_000066</name>
</gene>
<dbReference type="InterPro" id="IPR013602">
    <property type="entry name" value="Dynein_heavy_linker"/>
</dbReference>
<reference evidence="2 3" key="1">
    <citation type="submission" date="2024-11" db="EMBL/GenBank/DDBJ databases">
        <title>Adaptive evolution of stress response genes in parasites aligns with host niche diversity.</title>
        <authorList>
            <person name="Hahn C."/>
            <person name="Resl P."/>
        </authorList>
    </citation>
    <scope>NUCLEOTIDE SEQUENCE [LARGE SCALE GENOMIC DNA]</scope>
    <source>
        <strain evidence="2">EGGRZ-B1_66</strain>
        <tissue evidence="2">Body</tissue>
    </source>
</reference>
<evidence type="ECO:0000313" key="2">
    <source>
        <dbReference type="EMBL" id="KAL3321232.1"/>
    </source>
</evidence>
<dbReference type="EMBL" id="JBJKFK010000004">
    <property type="protein sequence ID" value="KAL3321232.1"/>
    <property type="molecule type" value="Genomic_DNA"/>
</dbReference>
<feature type="domain" description="Dynein heavy chain linker" evidence="1">
    <location>
        <begin position="2"/>
        <end position="363"/>
    </location>
</feature>